<organism evidence="1 2">
    <name type="scientific">Fibrisoma montanum</name>
    <dbReference type="NCBI Taxonomy" id="2305895"/>
    <lineage>
        <taxon>Bacteria</taxon>
        <taxon>Pseudomonadati</taxon>
        <taxon>Bacteroidota</taxon>
        <taxon>Cytophagia</taxon>
        <taxon>Cytophagales</taxon>
        <taxon>Spirosomataceae</taxon>
        <taxon>Fibrisoma</taxon>
    </lineage>
</organism>
<dbReference type="AlphaFoldDB" id="A0A418M0F0"/>
<keyword evidence="2" id="KW-1185">Reference proteome</keyword>
<reference evidence="1 2" key="1">
    <citation type="submission" date="2018-08" db="EMBL/GenBank/DDBJ databases">
        <title>Fibrisoma montanum sp. nov., isolated from Danxia mountain soil.</title>
        <authorList>
            <person name="Huang Y."/>
        </authorList>
    </citation>
    <scope>NUCLEOTIDE SEQUENCE [LARGE SCALE GENOMIC DNA]</scope>
    <source>
        <strain evidence="1 2">HYT19</strain>
    </source>
</reference>
<evidence type="ECO:0000313" key="1">
    <source>
        <dbReference type="EMBL" id="RIV18958.1"/>
    </source>
</evidence>
<sequence>MLPNRVLVLLLLVATLACKRESDPDPVVCRLVGMTDQNVDPGGNLTNVLERGFTYNGQALASLFERSTRQEASFQTVYENNRLVRAANSQATITFDFAGANTPATRATYASGGRTQTVFTMEYTPAGRLSKIVEARQVLPTGALINERTFTFTYDVTGNLINERSRFGYIDGTAVVQETDYTFDANPSPYTYLPEPCLMTVMALIQNNEGLPGRFWHQKAPSGFRTYAINANGTRGSLRESTTISLLYDADNKLTAQEQNSQTYTLSVPTPISRKSRQAFTYQCE</sequence>
<evidence type="ECO:0008006" key="3">
    <source>
        <dbReference type="Google" id="ProtNLM"/>
    </source>
</evidence>
<accession>A0A418M0F0</accession>
<gene>
    <name evidence="1" type="ORF">DYU11_26015</name>
</gene>
<comment type="caution">
    <text evidence="1">The sequence shown here is derived from an EMBL/GenBank/DDBJ whole genome shotgun (WGS) entry which is preliminary data.</text>
</comment>
<protein>
    <recommendedName>
        <fullName evidence="3">DUF4595 domain-containing protein</fullName>
    </recommendedName>
</protein>
<dbReference type="Proteomes" id="UP000283523">
    <property type="component" value="Unassembled WGS sequence"/>
</dbReference>
<name>A0A418M0F0_9BACT</name>
<dbReference type="PROSITE" id="PS51257">
    <property type="entry name" value="PROKAR_LIPOPROTEIN"/>
    <property type="match status" value="1"/>
</dbReference>
<proteinExistence type="predicted"/>
<dbReference type="EMBL" id="QXED01000009">
    <property type="protein sequence ID" value="RIV18958.1"/>
    <property type="molecule type" value="Genomic_DNA"/>
</dbReference>
<evidence type="ECO:0000313" key="2">
    <source>
        <dbReference type="Proteomes" id="UP000283523"/>
    </source>
</evidence>